<dbReference type="Proteomes" id="UP000229794">
    <property type="component" value="Unassembled WGS sequence"/>
</dbReference>
<dbReference type="SUPFAM" id="SSF54189">
    <property type="entry name" value="Ribosomal proteins S24e, L23 and L15e"/>
    <property type="match status" value="1"/>
</dbReference>
<evidence type="ECO:0000256" key="4">
    <source>
        <dbReference type="HAMAP-Rule" id="MF_01369"/>
    </source>
</evidence>
<name>A0A2H0BDN2_9BACT</name>
<accession>A0A2H0BDN2</accession>
<comment type="caution">
    <text evidence="5">The sequence shown here is derived from an EMBL/GenBank/DDBJ whole genome shotgun (WGS) entry which is preliminary data.</text>
</comment>
<keyword evidence="2 4" id="KW-0689">Ribosomal protein</keyword>
<keyword evidence="4" id="KW-0699">rRNA-binding</keyword>
<dbReference type="PANTHER" id="PTHR11620">
    <property type="entry name" value="60S RIBOSOMAL PROTEIN L23A"/>
    <property type="match status" value="1"/>
</dbReference>
<dbReference type="HAMAP" id="MF_01369_B">
    <property type="entry name" value="Ribosomal_uL23_B"/>
    <property type="match status" value="1"/>
</dbReference>
<evidence type="ECO:0000256" key="2">
    <source>
        <dbReference type="ARBA" id="ARBA00022980"/>
    </source>
</evidence>
<dbReference type="EMBL" id="PCST01000019">
    <property type="protein sequence ID" value="PIP55734.1"/>
    <property type="molecule type" value="Genomic_DNA"/>
</dbReference>
<dbReference type="GO" id="GO:0005840">
    <property type="term" value="C:ribosome"/>
    <property type="evidence" value="ECO:0007669"/>
    <property type="project" value="UniProtKB-KW"/>
</dbReference>
<evidence type="ECO:0000256" key="3">
    <source>
        <dbReference type="ARBA" id="ARBA00023274"/>
    </source>
</evidence>
<comment type="function">
    <text evidence="4">One of the early assembly proteins it binds 23S rRNA. One of the proteins that surrounds the polypeptide exit tunnel on the outside of the ribosome. Forms the main docking site for trigger factor binding to the ribosome.</text>
</comment>
<sequence length="97" mass="10494">MSNLNLKPKSVLVRPHITEKAVLAADKANVYVFEVTSNATKKSIGASVRDAYGVSSEKVRVAAIPSKQVFVRGKKGVKSGGKKAYVYLKKGDKIELM</sequence>
<dbReference type="InterPro" id="IPR012678">
    <property type="entry name" value="Ribosomal_uL23/eL15/eS24_sf"/>
</dbReference>
<keyword evidence="3 4" id="KW-0687">Ribonucleoprotein</keyword>
<dbReference type="Gene3D" id="3.30.70.330">
    <property type="match status" value="1"/>
</dbReference>
<dbReference type="InterPro" id="IPR012677">
    <property type="entry name" value="Nucleotide-bd_a/b_plait_sf"/>
</dbReference>
<protein>
    <recommendedName>
        <fullName evidence="4">Large ribosomal subunit protein uL23</fullName>
    </recommendedName>
</protein>
<dbReference type="InterPro" id="IPR013025">
    <property type="entry name" value="Ribosomal_uL23-like"/>
</dbReference>
<evidence type="ECO:0000256" key="1">
    <source>
        <dbReference type="ARBA" id="ARBA00006700"/>
    </source>
</evidence>
<dbReference type="GO" id="GO:0006412">
    <property type="term" value="P:translation"/>
    <property type="evidence" value="ECO:0007669"/>
    <property type="project" value="UniProtKB-UniRule"/>
</dbReference>
<dbReference type="AlphaFoldDB" id="A0A2H0BDN2"/>
<dbReference type="GO" id="GO:0019843">
    <property type="term" value="F:rRNA binding"/>
    <property type="evidence" value="ECO:0007669"/>
    <property type="project" value="UniProtKB-UniRule"/>
</dbReference>
<proteinExistence type="inferred from homology"/>
<organism evidence="5 6">
    <name type="scientific">Candidatus Zambryskibacteria bacterium CG22_combo_CG10-13_8_21_14_all_42_17</name>
    <dbReference type="NCBI Taxonomy" id="1975118"/>
    <lineage>
        <taxon>Bacteria</taxon>
        <taxon>Candidatus Zambryskiibacteriota</taxon>
    </lineage>
</organism>
<comment type="similarity">
    <text evidence="1 4">Belongs to the universal ribosomal protein uL23 family.</text>
</comment>
<gene>
    <name evidence="4 5" type="primary">rplW</name>
    <name evidence="5" type="ORF">COX06_01540</name>
</gene>
<keyword evidence="4" id="KW-0694">RNA-binding</keyword>
<evidence type="ECO:0000313" key="6">
    <source>
        <dbReference type="Proteomes" id="UP000229794"/>
    </source>
</evidence>
<dbReference type="GO" id="GO:0003735">
    <property type="term" value="F:structural constituent of ribosome"/>
    <property type="evidence" value="ECO:0007669"/>
    <property type="project" value="InterPro"/>
</dbReference>
<reference evidence="5 6" key="1">
    <citation type="submission" date="2017-09" db="EMBL/GenBank/DDBJ databases">
        <title>Depth-based differentiation of microbial function through sediment-hosted aquifers and enrichment of novel symbionts in the deep terrestrial subsurface.</title>
        <authorList>
            <person name="Probst A.J."/>
            <person name="Ladd B."/>
            <person name="Jarett J.K."/>
            <person name="Geller-Mcgrath D.E."/>
            <person name="Sieber C.M."/>
            <person name="Emerson J.B."/>
            <person name="Anantharaman K."/>
            <person name="Thomas B.C."/>
            <person name="Malmstrom R."/>
            <person name="Stieglmeier M."/>
            <person name="Klingl A."/>
            <person name="Woyke T."/>
            <person name="Ryan C.M."/>
            <person name="Banfield J.F."/>
        </authorList>
    </citation>
    <scope>NUCLEOTIDE SEQUENCE [LARGE SCALE GENOMIC DNA]</scope>
    <source>
        <strain evidence="5">CG22_combo_CG10-13_8_21_14_all_42_17</strain>
    </source>
</reference>
<dbReference type="Pfam" id="PF00276">
    <property type="entry name" value="Ribosomal_L23"/>
    <property type="match status" value="1"/>
</dbReference>
<dbReference type="GO" id="GO:1990904">
    <property type="term" value="C:ribonucleoprotein complex"/>
    <property type="evidence" value="ECO:0007669"/>
    <property type="project" value="UniProtKB-KW"/>
</dbReference>
<evidence type="ECO:0000313" key="5">
    <source>
        <dbReference type="EMBL" id="PIP55734.1"/>
    </source>
</evidence>
<comment type="subunit">
    <text evidence="4">Part of the 50S ribosomal subunit. Contacts protein L29, and trigger factor when it is bound to the ribosome.</text>
</comment>